<keyword evidence="6" id="KW-1015">Disulfide bond</keyword>
<evidence type="ECO:0000313" key="11">
    <source>
        <dbReference type="EMBL" id="NYA72103.1"/>
    </source>
</evidence>
<organism evidence="11 12">
    <name type="scientific">Flavobacterium agri</name>
    <dbReference type="NCBI Taxonomy" id="2743471"/>
    <lineage>
        <taxon>Bacteria</taxon>
        <taxon>Pseudomonadati</taxon>
        <taxon>Bacteroidota</taxon>
        <taxon>Flavobacteriia</taxon>
        <taxon>Flavobacteriales</taxon>
        <taxon>Flavobacteriaceae</taxon>
        <taxon>Flavobacterium</taxon>
    </lineage>
</organism>
<keyword evidence="3" id="KW-0963">Cytoplasm</keyword>
<feature type="chain" id="PRO_5030687248" evidence="9">
    <location>
        <begin position="27"/>
        <end position="2163"/>
    </location>
</feature>
<dbReference type="Pfam" id="PF22544">
    <property type="entry name" value="HYDIN_VesB_CFA65-like_Ig"/>
    <property type="match status" value="2"/>
</dbReference>
<dbReference type="NCBIfam" id="NF012200">
    <property type="entry name" value="choice_anch_D"/>
    <property type="match status" value="5"/>
</dbReference>
<evidence type="ECO:0000256" key="4">
    <source>
        <dbReference type="ARBA" id="ARBA00022729"/>
    </source>
</evidence>
<keyword evidence="5" id="KW-0969">Cilium</keyword>
<dbReference type="GO" id="GO:0005737">
    <property type="term" value="C:cytoplasm"/>
    <property type="evidence" value="ECO:0007669"/>
    <property type="project" value="UniProtKB-SubCell"/>
</dbReference>
<comment type="caution">
    <text evidence="11">The sequence shown here is derived from an EMBL/GenBank/DDBJ whole genome shotgun (WGS) entry which is preliminary data.</text>
</comment>
<evidence type="ECO:0000256" key="7">
    <source>
        <dbReference type="ARBA" id="ARBA00023273"/>
    </source>
</evidence>
<keyword evidence="4 9" id="KW-0732">Signal</keyword>
<dbReference type="GO" id="GO:0004553">
    <property type="term" value="F:hydrolase activity, hydrolyzing O-glycosyl compounds"/>
    <property type="evidence" value="ECO:0007669"/>
    <property type="project" value="UniProtKB-ARBA"/>
</dbReference>
<dbReference type="PROSITE" id="PS50194">
    <property type="entry name" value="FILAMIN_REPEAT"/>
    <property type="match status" value="2"/>
</dbReference>
<evidence type="ECO:0000256" key="6">
    <source>
        <dbReference type="ARBA" id="ARBA00023157"/>
    </source>
</evidence>
<evidence type="ECO:0000313" key="12">
    <source>
        <dbReference type="Proteomes" id="UP000535020"/>
    </source>
</evidence>
<dbReference type="InterPro" id="IPR028974">
    <property type="entry name" value="TSP_type-3_rpt"/>
</dbReference>
<comment type="subcellular location">
    <subcellularLocation>
        <location evidence="1">Cell projection</location>
        <location evidence="1">Cilium</location>
    </subcellularLocation>
    <subcellularLocation>
        <location evidence="2">Cytoplasm</location>
    </subcellularLocation>
</comment>
<feature type="region of interest" description="Disordered" evidence="8">
    <location>
        <begin position="601"/>
        <end position="621"/>
    </location>
</feature>
<evidence type="ECO:0000259" key="10">
    <source>
        <dbReference type="SMART" id="SM00560"/>
    </source>
</evidence>
<dbReference type="Pfam" id="PF07610">
    <property type="entry name" value="DUF1573"/>
    <property type="match status" value="1"/>
</dbReference>
<feature type="compositionally biased region" description="Low complexity" evidence="8">
    <location>
        <begin position="161"/>
        <end position="173"/>
    </location>
</feature>
<keyword evidence="7" id="KW-0966">Cell projection</keyword>
<dbReference type="EMBL" id="JACBJI010000006">
    <property type="protein sequence ID" value="NYA72103.1"/>
    <property type="molecule type" value="Genomic_DNA"/>
</dbReference>
<dbReference type="Pfam" id="PF18962">
    <property type="entry name" value="Por_Secre_tail"/>
    <property type="match status" value="1"/>
</dbReference>
<feature type="signal peptide" evidence="9">
    <location>
        <begin position="1"/>
        <end position="26"/>
    </location>
</feature>
<dbReference type="Gene3D" id="2.60.40.10">
    <property type="entry name" value="Immunoglobulins"/>
    <property type="match status" value="5"/>
</dbReference>
<dbReference type="InterPro" id="IPR017868">
    <property type="entry name" value="Filamin/ABP280_repeat-like"/>
</dbReference>
<feature type="region of interest" description="Disordered" evidence="8">
    <location>
        <begin position="112"/>
        <end position="131"/>
    </location>
</feature>
<protein>
    <submittedName>
        <fullName evidence="11">Choice-of-anchor D domain-containing protein</fullName>
    </submittedName>
</protein>
<dbReference type="InterPro" id="IPR013783">
    <property type="entry name" value="Ig-like_fold"/>
</dbReference>
<feature type="region of interest" description="Disordered" evidence="8">
    <location>
        <begin position="150"/>
        <end position="224"/>
    </location>
</feature>
<accession>A0A7Y8Y565</accession>
<evidence type="ECO:0000256" key="3">
    <source>
        <dbReference type="ARBA" id="ARBA00022490"/>
    </source>
</evidence>
<dbReference type="GO" id="GO:0005509">
    <property type="term" value="F:calcium ion binding"/>
    <property type="evidence" value="ECO:0007669"/>
    <property type="project" value="InterPro"/>
</dbReference>
<dbReference type="RefSeq" id="WP_176006909.1">
    <property type="nucleotide sequence ID" value="NZ_JABWMI010000015.1"/>
</dbReference>
<dbReference type="GO" id="GO:0005975">
    <property type="term" value="P:carbohydrate metabolic process"/>
    <property type="evidence" value="ECO:0007669"/>
    <property type="project" value="UniProtKB-ARBA"/>
</dbReference>
<keyword evidence="12" id="KW-1185">Reference proteome</keyword>
<dbReference type="InterPro" id="IPR053879">
    <property type="entry name" value="HYDIN_VesB_CFA65-like_Ig"/>
</dbReference>
<evidence type="ECO:0000256" key="5">
    <source>
        <dbReference type="ARBA" id="ARBA00023069"/>
    </source>
</evidence>
<evidence type="ECO:0000256" key="8">
    <source>
        <dbReference type="SAM" id="MobiDB-lite"/>
    </source>
</evidence>
<dbReference type="Gene3D" id="2.60.120.200">
    <property type="match status" value="1"/>
</dbReference>
<dbReference type="Pfam" id="PF21722">
    <property type="entry name" value="Gly_rich_2"/>
    <property type="match status" value="1"/>
</dbReference>
<dbReference type="Proteomes" id="UP000535020">
    <property type="component" value="Unassembled WGS sequence"/>
</dbReference>
<dbReference type="InterPro" id="IPR006558">
    <property type="entry name" value="LamG-like"/>
</dbReference>
<dbReference type="PANTHER" id="PTHR46127:SF1">
    <property type="entry name" value="CILIA- AND FLAGELLA-ASSOCIATED PROTEIN 65"/>
    <property type="match status" value="1"/>
</dbReference>
<evidence type="ECO:0000256" key="1">
    <source>
        <dbReference type="ARBA" id="ARBA00004138"/>
    </source>
</evidence>
<dbReference type="InterPro" id="IPR013320">
    <property type="entry name" value="ConA-like_dom_sf"/>
</dbReference>
<dbReference type="InterPro" id="IPR049304">
    <property type="entry name" value="Gly_rich_dom"/>
</dbReference>
<reference evidence="11 12" key="1">
    <citation type="submission" date="2020-07" db="EMBL/GenBank/DDBJ databases">
        <authorList>
            <person name="Sun Q."/>
        </authorList>
    </citation>
    <scope>NUCLEOTIDE SEQUENCE [LARGE SCALE GENOMIC DNA]</scope>
    <source>
        <strain evidence="11 12">MAH-1</strain>
    </source>
</reference>
<dbReference type="Pfam" id="PF13385">
    <property type="entry name" value="Laminin_G_3"/>
    <property type="match status" value="1"/>
</dbReference>
<dbReference type="PANTHER" id="PTHR46127">
    <property type="entry name" value="CILIA- AND FLAGELLA-ASSOCIATED PROTEIN 65"/>
    <property type="match status" value="1"/>
</dbReference>
<feature type="compositionally biased region" description="Polar residues" evidence="8">
    <location>
        <begin position="605"/>
        <end position="621"/>
    </location>
</feature>
<dbReference type="SUPFAM" id="SSF49899">
    <property type="entry name" value="Concanavalin A-like lectins/glucanases"/>
    <property type="match status" value="1"/>
</dbReference>
<evidence type="ECO:0000256" key="2">
    <source>
        <dbReference type="ARBA" id="ARBA00004496"/>
    </source>
</evidence>
<feature type="domain" description="LamG-like jellyroll fold" evidence="10">
    <location>
        <begin position="1341"/>
        <end position="1475"/>
    </location>
</feature>
<sequence length="2163" mass="225837">MEKITQLDKKLIMMIFLALTSLQGFSQSQQFDTNGTFTVPAGVTSVTVQAWGAGGHGGNRTSSGRAGGGGGGAYASSVIAVTPGQSIPITVGQGSGDDNPGGDSWFLNASTVMAKGGNSGPNNGSTGGSGGSAISSVGATKYAGGNGAGTTASNSGGGGSSAASTAVGTNASGQTGGNAPGDGGDGGDGRGSGGNGTDGDAPGGGGGGAYKSGSSNRTGGDGGNGRVIVTYVIQDMNITGNSINIVSGDTTPSTADFTDFGSVFASSGTIVRNFSIQNTGTAALTGVTVSISGANASDFALTTSPTVSIAAAGNSTFTITFDPSALGSRTATVSVASNDPDENPYTFAIQGMGTLPVSMSVSGNATLITDGDTTPSTTDDTDFGTCDLTTGSIVKVFTVSNASFANTLSITGVTFSGTGSGDFSVTPTTASIAGGASANFTVTFNPTTAGVRNVTMNFANNDPDNNPYDFSIRATGADPDISVQGNSVTIADNDTTPSTTDGTNMGSVVVIGNTSISQTFYIHNLSGAGMPLTITSVTSSSSQFTISTAPASTVAVGASTPFVVTFDPTSTGTKTTTITITSNDANTSYVFSVSGVGTDPEIDVQGNSTSISDGDTTPSTGDWTNFGTTPLQAGFINRTFTISNSASATGPLNLGTITVTGTNPSDFTATQPAATTLAAGASTTFTVSFDPTASGTRTATINIPNNDSNESTYDFAVSGFGNDPEMEVLGNGVPILDATTATSVLDNTDFGSVSMQGGSAIANYTITNNGVGTMSIGAISFTGSGAAFFAVATAPPATLAQGASTTFQISFTPTSIGTKTATIYITNDDYDENPYNFNLTGLGVRTYPDTDNDGVADNVDIDDDNDGIIDTQEQSNCVQSVYSNTTEHTFLNETFGAGTTKGQININIPGATCTYCYEDGIVQANTTACPSQSSAILDDGEYVVTHRIANTTVGHPDNIHYDLAWNGLEDHTTGDTYGRMAVFNASYAPGVFYETTISGIMPNVPITYSFWALNIMSQSYYSGTIKPNITVEFLDTSNNVLSTYNTGDLGRCTGGVSDNTCAMSQWLQFTTSVNLGTVTSFIIRFRNNAPGGGGNDLAIDDITIKQQYCDRDGDGIANIFDLDADNDGLPDIEEAGFASLSGGRAKMDLTTAGVWVDANANGLHDTIDAMISGGTYVLPDTDGDGVRNFQDLDSDNDSLFDVDEAGLANGDGDVDGDALGDNADADLDGVLDIFDTFVGYGTQVRPFATNTDNIGNPDYMQLDSNNDGIRDIDTGLFASLDTNTDGKIDGTTDADKDGIMDTFDTAPNALGSPRNLERKLYIDFDGRNDYGEGSQVLSGLAQSTIMGWIKLAPGYNTEGIVFGQDNFYIRISATGIARAIAKTATLSYTAAPLAANRWYHVAAVYNGAASTEKLKLFINGEQVTQANTGSLAGTLNASTNKFTIAKYGVPGSATPMYFNGSIEEVRAFNTALTNDQLQKMVYQEIKQNGSAIRGEFVPKDVELTSWSSLLAYYRMDNFKDDVIDDHITTAIDAGAATTLARIYNVKNIRVQLAPMPFVTSQSSSIDTAVSQNNYVNGADVTTYPWSIVHVKHNLNLSANQTSLGMRIDPGLTVNINNNNKLENSWWLKLDGKLDLQGKSQLVQTANSDLDPTSSGYIEKDQQGTTNKFNYNYWSSPVGAINATTNNNNYTVNSVLKDGTNAASPVNLNWTTGYNSAATSPITLSSAWIYKFQNMSNAYANWAYVGQNGSLMAAQGFTLKGSSALTESQNYTFVGKPNNGVITLPIAPNMLNLTGNPYPSAMDADAFITDNLTVINGAIHFWEHFGTNNSHVTANYQGGYATYTLVGGTPPVAHPDGSGLGSSSKTPKRYIPVGQGFFVTATTTGGNITFRNSQRAFIKEDNTLSYSMFKTAVATSVVPTVQAPINADDIVPASQAYGKIRIGYDYANGMHRQLLIGFMNELATPGFDLGYDADNYDSNPDELVFLIGTHKAVIQGDGYFNVNSSYPLEVKAAATGNVKFKLDATENFDNDQPIYIYDKTTGIYHNLRDENFSLSLPAGTYSNRFFLRFVPEVSTTIQKDVVIEGIDAAYDIQSSELGIRNQLEDVTVYKATLVNMLGQVLEGYTVEGQDQTNIRIPVKSLSAGTYIVKIETTGGTMSQKVIIK</sequence>
<dbReference type="SUPFAM" id="SSF103647">
    <property type="entry name" value="TSP type-3 repeat"/>
    <property type="match status" value="1"/>
</dbReference>
<dbReference type="SMART" id="SM00560">
    <property type="entry name" value="LamGL"/>
    <property type="match status" value="1"/>
</dbReference>
<evidence type="ECO:0000256" key="9">
    <source>
        <dbReference type="SAM" id="SignalP"/>
    </source>
</evidence>
<dbReference type="InterPro" id="IPR011467">
    <property type="entry name" value="DUF1573"/>
</dbReference>
<dbReference type="NCBIfam" id="TIGR04183">
    <property type="entry name" value="Por_Secre_tail"/>
    <property type="match status" value="1"/>
</dbReference>
<gene>
    <name evidence="11" type="ORF">HZF10_14335</name>
</gene>
<dbReference type="InterPro" id="IPR052614">
    <property type="entry name" value="CFAP65"/>
</dbReference>
<feature type="compositionally biased region" description="Gly residues" evidence="8">
    <location>
        <begin position="174"/>
        <end position="210"/>
    </location>
</feature>
<name>A0A7Y8Y565_9FLAO</name>
<proteinExistence type="predicted"/>
<dbReference type="InterPro" id="IPR026444">
    <property type="entry name" value="Secre_tail"/>
</dbReference>